<dbReference type="GO" id="GO:0015562">
    <property type="term" value="F:efflux transmembrane transporter activity"/>
    <property type="evidence" value="ECO:0007669"/>
    <property type="project" value="InterPro"/>
</dbReference>
<dbReference type="EMBL" id="LKHV02000001">
    <property type="protein sequence ID" value="MCS5709291.1"/>
    <property type="molecule type" value="Genomic_DNA"/>
</dbReference>
<evidence type="ECO:0000313" key="5">
    <source>
        <dbReference type="Proteomes" id="UP000051494"/>
    </source>
</evidence>
<reference evidence="4" key="3">
    <citation type="submission" date="2021-06" db="EMBL/GenBank/DDBJ databases">
        <title>Genomic Description and Analysis of Intracellular Bacteria, Candidatus Berkiella cookevillensis and Candidatus Berkiella aquae.</title>
        <authorList>
            <person name="Kidane D.T."/>
            <person name="Mehari Y.T."/>
            <person name="Rice F.C."/>
            <person name="Arivett B.A."/>
            <person name="Farone A.L."/>
            <person name="Berk S.G."/>
            <person name="Farone M.B."/>
        </authorList>
    </citation>
    <scope>NUCLEOTIDE SEQUENCE</scope>
    <source>
        <strain evidence="4">CC99</strain>
    </source>
</reference>
<dbReference type="RefSeq" id="WP_057624059.1">
    <property type="nucleotide sequence ID" value="NZ_LKHV02000001.1"/>
</dbReference>
<dbReference type="STRING" id="437022.CC99x_00927"/>
<evidence type="ECO:0000313" key="4">
    <source>
        <dbReference type="EMBL" id="MCS5709291.1"/>
    </source>
</evidence>
<dbReference type="Proteomes" id="UP000051494">
    <property type="component" value="Unassembled WGS sequence"/>
</dbReference>
<keyword evidence="2" id="KW-0732">Signal</keyword>
<dbReference type="PANTHER" id="PTHR30203">
    <property type="entry name" value="OUTER MEMBRANE CATION EFFLUX PROTEIN"/>
    <property type="match status" value="1"/>
</dbReference>
<accession>A0A0Q9YEI1</accession>
<evidence type="ECO:0000256" key="1">
    <source>
        <dbReference type="ARBA" id="ARBA00007613"/>
    </source>
</evidence>
<protein>
    <submittedName>
        <fullName evidence="3">Cobalt-zinc-cadmium resistance protein CzcC</fullName>
    </submittedName>
    <submittedName>
        <fullName evidence="4">TolC family protein</fullName>
    </submittedName>
</protein>
<organism evidence="3">
    <name type="scientific">Candidatus Berkiella cookevillensis</name>
    <dbReference type="NCBI Taxonomy" id="437022"/>
    <lineage>
        <taxon>Bacteria</taxon>
        <taxon>Pseudomonadati</taxon>
        <taxon>Pseudomonadota</taxon>
        <taxon>Gammaproteobacteria</taxon>
        <taxon>Candidatus Berkiellales</taxon>
        <taxon>Candidatus Berkiellaceae</taxon>
        <taxon>Candidatus Berkiella</taxon>
    </lineage>
</organism>
<evidence type="ECO:0000256" key="2">
    <source>
        <dbReference type="SAM" id="SignalP"/>
    </source>
</evidence>
<evidence type="ECO:0000313" key="3">
    <source>
        <dbReference type="EMBL" id="KRG18939.1"/>
    </source>
</evidence>
<comment type="caution">
    <text evidence="3">The sequence shown here is derived from an EMBL/GenBank/DDBJ whole genome shotgun (WGS) entry which is preliminary data.</text>
</comment>
<proteinExistence type="inferred from homology"/>
<dbReference type="PANTHER" id="PTHR30203:SF24">
    <property type="entry name" value="BLR4935 PROTEIN"/>
    <property type="match status" value="1"/>
</dbReference>
<feature type="signal peptide" evidence="2">
    <location>
        <begin position="1"/>
        <end position="19"/>
    </location>
</feature>
<reference evidence="3" key="1">
    <citation type="submission" date="2015-09" db="EMBL/GenBank/DDBJ databases">
        <title>Draft Genome Sequences of Two Novel Amoeba-resistant Intranuclear Bacteria, Candidatus Berkiella cookevillensis and Candidatus Berkiella aquae.</title>
        <authorList>
            <person name="Mehari Y.T."/>
            <person name="Arivett B.A."/>
            <person name="Farone A.L."/>
            <person name="Gunderson J.H."/>
            <person name="Farone M.B."/>
        </authorList>
    </citation>
    <scope>NUCLEOTIDE SEQUENCE [LARGE SCALE GENOMIC DNA]</scope>
    <source>
        <strain evidence="3">CC99</strain>
    </source>
</reference>
<dbReference type="InterPro" id="IPR003423">
    <property type="entry name" value="OMP_efflux"/>
</dbReference>
<dbReference type="AlphaFoldDB" id="A0A0Q9YEI1"/>
<name>A0A0Q9YEI1_9GAMM</name>
<comment type="similarity">
    <text evidence="1">Belongs to the outer membrane factor (OMF) (TC 1.B.17) family.</text>
</comment>
<dbReference type="EMBL" id="LKHV01000004">
    <property type="protein sequence ID" value="KRG18939.1"/>
    <property type="molecule type" value="Genomic_DNA"/>
</dbReference>
<keyword evidence="5" id="KW-1185">Reference proteome</keyword>
<dbReference type="SUPFAM" id="SSF56954">
    <property type="entry name" value="Outer membrane efflux proteins (OEP)"/>
    <property type="match status" value="1"/>
</dbReference>
<feature type="chain" id="PRO_5043129612" evidence="2">
    <location>
        <begin position="20"/>
        <end position="430"/>
    </location>
</feature>
<dbReference type="Pfam" id="PF02321">
    <property type="entry name" value="OEP"/>
    <property type="match status" value="2"/>
</dbReference>
<gene>
    <name evidence="3" type="primary">czcC</name>
    <name evidence="3" type="ORF">CC99x_00927</name>
    <name evidence="4" type="ORF">CC99x_010280</name>
</gene>
<sequence length="430" mass="49225">MRVLCICSISWLCIFSLWAQEPHSPQSHTYDESTYQSNDIITLNQAIQKTFMSSPRLQSIQAQIEAAHGNQKQAKYRLNPSFEFDAENFAGNNEYHGTAASEFTYGISQTIEIGGKRTARQKSAQAAMQIAKSKLQTEKINLARDVQIAYLNVLGAEEALKITTEQESLSREILANVTQRVAAAREPEIQLHKAKVALSMSMIKREQSVRQLKIAKEHLARFWDATNLEASLDHAHFFNLNAPENLEHYYLCLKQAPELREYAFLKEEKKSNLAHEKAQAIPDPTFNAGIRNFRENRNHAFVLSVSLPLPIFDRNQGNIYRVAAEINEVDSNQKNTERTLKEYVSENWHNCQSAYQEALQLKTHILPTAQKAFSLAYEGYQKGKYSYIEVLDAQRTLSDANSQYYEALKQYHSSHAELERFNRTLEQIDI</sequence>
<dbReference type="Gene3D" id="1.20.1600.10">
    <property type="entry name" value="Outer membrane efflux proteins (OEP)"/>
    <property type="match status" value="1"/>
</dbReference>
<dbReference type="InterPro" id="IPR010131">
    <property type="entry name" value="MdtP/NodT-like"/>
</dbReference>
<reference evidence="4" key="2">
    <citation type="journal article" date="2016" name="Genome Announc.">
        <title>Draft Genome Sequences of Two Novel Amoeba-Resistant Intranuclear Bacteria, 'Candidatus Berkiella cookevillensis' and 'Candidatus Berkiella aquae'.</title>
        <authorList>
            <person name="Mehari Y.T."/>
            <person name="Arivett B.A."/>
            <person name="Farone A.L."/>
            <person name="Gunderson J.H."/>
            <person name="Farone M.B."/>
        </authorList>
    </citation>
    <scope>NUCLEOTIDE SEQUENCE</scope>
    <source>
        <strain evidence="4">CC99</strain>
    </source>
</reference>
<dbReference type="OrthoDB" id="9791261at2"/>